<dbReference type="CDD" id="cd02440">
    <property type="entry name" value="AdoMet_MTases"/>
    <property type="match status" value="1"/>
</dbReference>
<gene>
    <name evidence="2" type="ORF">BSL78_18061</name>
</gene>
<evidence type="ECO:0000313" key="3">
    <source>
        <dbReference type="Proteomes" id="UP000230750"/>
    </source>
</evidence>
<dbReference type="SUPFAM" id="SSF53335">
    <property type="entry name" value="S-adenosyl-L-methionine-dependent methyltransferases"/>
    <property type="match status" value="1"/>
</dbReference>
<feature type="domain" description="Methyltransferase" evidence="1">
    <location>
        <begin position="65"/>
        <end position="154"/>
    </location>
</feature>
<dbReference type="AlphaFoldDB" id="A0A2G8KAP5"/>
<proteinExistence type="predicted"/>
<sequence>MAEKDHCVTRMQGIEDSLADLSKIKEYYDNWVETYIKDFETADYKGPRLGAEKLAEFVKDKRAKILDAGCGVGTVGLQLKKLGYSNLDGVDLSPRSVDACKALNIYQKLIIDKLGDNQLDIAENSYDGVISIGTFIPGHVNQSAFLEFIRVVKP</sequence>
<keyword evidence="3" id="KW-1185">Reference proteome</keyword>
<name>A0A2G8KAP5_STIJA</name>
<accession>A0A2G8KAP5</accession>
<comment type="caution">
    <text evidence="2">The sequence shown here is derived from an EMBL/GenBank/DDBJ whole genome shotgun (WGS) entry which is preliminary data.</text>
</comment>
<dbReference type="InterPro" id="IPR029063">
    <property type="entry name" value="SAM-dependent_MTases_sf"/>
</dbReference>
<dbReference type="OrthoDB" id="2019266at2759"/>
<dbReference type="Gene3D" id="3.40.50.150">
    <property type="entry name" value="Vaccinia Virus protein VP39"/>
    <property type="match status" value="1"/>
</dbReference>
<dbReference type="Proteomes" id="UP000230750">
    <property type="component" value="Unassembled WGS sequence"/>
</dbReference>
<evidence type="ECO:0000313" key="2">
    <source>
        <dbReference type="EMBL" id="PIK45074.1"/>
    </source>
</evidence>
<reference evidence="2 3" key="1">
    <citation type="journal article" date="2017" name="PLoS Biol.">
        <title>The sea cucumber genome provides insights into morphological evolution and visceral regeneration.</title>
        <authorList>
            <person name="Zhang X."/>
            <person name="Sun L."/>
            <person name="Yuan J."/>
            <person name="Sun Y."/>
            <person name="Gao Y."/>
            <person name="Zhang L."/>
            <person name="Li S."/>
            <person name="Dai H."/>
            <person name="Hamel J.F."/>
            <person name="Liu C."/>
            <person name="Yu Y."/>
            <person name="Liu S."/>
            <person name="Lin W."/>
            <person name="Guo K."/>
            <person name="Jin S."/>
            <person name="Xu P."/>
            <person name="Storey K.B."/>
            <person name="Huan P."/>
            <person name="Zhang T."/>
            <person name="Zhou Y."/>
            <person name="Zhang J."/>
            <person name="Lin C."/>
            <person name="Li X."/>
            <person name="Xing L."/>
            <person name="Huo D."/>
            <person name="Sun M."/>
            <person name="Wang L."/>
            <person name="Mercier A."/>
            <person name="Li F."/>
            <person name="Yang H."/>
            <person name="Xiang J."/>
        </authorList>
    </citation>
    <scope>NUCLEOTIDE SEQUENCE [LARGE SCALE GENOMIC DNA]</scope>
    <source>
        <strain evidence="2">Shaxun</strain>
        <tissue evidence="2">Muscle</tissue>
    </source>
</reference>
<protein>
    <submittedName>
        <fullName evidence="2">Putative Williams-Beuren syndrome chromosomal region 27 protein</fullName>
    </submittedName>
</protein>
<dbReference type="InterPro" id="IPR041698">
    <property type="entry name" value="Methyltransf_25"/>
</dbReference>
<dbReference type="STRING" id="307972.A0A2G8KAP5"/>
<organism evidence="2 3">
    <name type="scientific">Stichopus japonicus</name>
    <name type="common">Sea cucumber</name>
    <dbReference type="NCBI Taxonomy" id="307972"/>
    <lineage>
        <taxon>Eukaryota</taxon>
        <taxon>Metazoa</taxon>
        <taxon>Echinodermata</taxon>
        <taxon>Eleutherozoa</taxon>
        <taxon>Echinozoa</taxon>
        <taxon>Holothuroidea</taxon>
        <taxon>Aspidochirotacea</taxon>
        <taxon>Aspidochirotida</taxon>
        <taxon>Stichopodidae</taxon>
        <taxon>Apostichopus</taxon>
    </lineage>
</organism>
<evidence type="ECO:0000259" key="1">
    <source>
        <dbReference type="Pfam" id="PF13649"/>
    </source>
</evidence>
<feature type="non-terminal residue" evidence="2">
    <location>
        <position position="154"/>
    </location>
</feature>
<dbReference type="EMBL" id="MRZV01000736">
    <property type="protein sequence ID" value="PIK45074.1"/>
    <property type="molecule type" value="Genomic_DNA"/>
</dbReference>
<dbReference type="Pfam" id="PF13649">
    <property type="entry name" value="Methyltransf_25"/>
    <property type="match status" value="1"/>
</dbReference>